<dbReference type="GO" id="GO:0030955">
    <property type="term" value="F:potassium ion binding"/>
    <property type="evidence" value="ECO:0007669"/>
    <property type="project" value="UniProtKB-UniRule"/>
</dbReference>
<evidence type="ECO:0000256" key="9">
    <source>
        <dbReference type="HAMAP-Rule" id="MF_01129"/>
    </source>
</evidence>
<keyword evidence="9" id="KW-0739">Sodium transport</keyword>
<comment type="subunit">
    <text evidence="9">Homodimer.</text>
</comment>
<dbReference type="NCBIfam" id="TIGR01104">
    <property type="entry name" value="V_PPase"/>
    <property type="match status" value="1"/>
</dbReference>
<gene>
    <name evidence="9" type="primary">hppA</name>
    <name evidence="10" type="ORF">EHQ30_05725</name>
</gene>
<sequence>MNVELIIIVMALVSIATAIFYAARVVRIQVGAGGGDVKETAKLKEISAAIAEGAMAFLLREYRVILLFISFMTVLIYLLLDNPKTEFNEGIYTAVAFVSGALISCLSGFIGMKIATAGNVRTAEAAKTSLSRAFRVAYDSGAVMGFGLIGLAVLGMIGLFLLFTGANVGVAKHILMESLAGFGLGGSSVALFGRVGGGIYTKAADVGADLVGKVEKGIPEDDPRNPATIADNVGDNVGDIAGMGADLFGSAAEATCAALVIGATASALADNNSALLYPLLISAIGIPASLLTTFFARVKEGGNVEKALKLQLWISTFIVAAALYFVTDIFMIDSFQIGDKTITKWNVYTSVALGLFAGMFIGWITEIYTSHSYKPVREVADACDTGAATNIIYGLALGYKSTVVPVILLVIVIVVSNILAGMYGIAIAAIGMISTIAIGLTIDAYGPVSDNAGGIAEMAELGKDVRDRTDNLDAAGNTTAAVGKGFAIGSAALTSLALFAAFITRTQNASKELGEGAIDLTSIELLDPLVFGGLLFGAMLPFIFSAMTMKSVGKAALDMVKEVRRQFKEIPGLMEGKAKPEYAKCVDISTSAALREMIPPGLLVLLSPIVVGYLFSVKSLAGLLAGALVSGVVLAISSANSGGAWDNAKKYIEKTAGGKGSEKHKAAVVGDTVGDPFKDTSGPAINILIKLMAITSLVFAEFFVTKGGIILNFFK</sequence>
<keyword evidence="4 9" id="KW-0460">Magnesium</keyword>
<feature type="transmembrane region" description="Helical" evidence="9">
    <location>
        <begin position="174"/>
        <end position="192"/>
    </location>
</feature>
<feature type="transmembrane region" description="Helical" evidence="9">
    <location>
        <begin position="525"/>
        <end position="544"/>
    </location>
</feature>
<feature type="transmembrane region" description="Helical" evidence="9">
    <location>
        <begin position="345"/>
        <end position="365"/>
    </location>
</feature>
<evidence type="ECO:0000313" key="11">
    <source>
        <dbReference type="Proteomes" id="UP000297891"/>
    </source>
</evidence>
<dbReference type="GO" id="GO:0000287">
    <property type="term" value="F:magnesium ion binding"/>
    <property type="evidence" value="ECO:0007669"/>
    <property type="project" value="UniProtKB-UniRule"/>
</dbReference>
<keyword evidence="11" id="KW-1185">Reference proteome</keyword>
<dbReference type="RefSeq" id="WP_100788929.1">
    <property type="nucleotide sequence ID" value="NZ_NPDQ01000001.1"/>
</dbReference>
<feature type="site" description="Determinant of potassium dependence" evidence="9">
    <location>
        <position position="480"/>
    </location>
</feature>
<name>A0A2M9Y5U4_9LEPT</name>
<keyword evidence="9" id="KW-0630">Potassium</keyword>
<dbReference type="OrthoDB" id="9808652at2"/>
<evidence type="ECO:0000256" key="6">
    <source>
        <dbReference type="ARBA" id="ARBA00022989"/>
    </source>
</evidence>
<comment type="activity regulation">
    <text evidence="9">Requires K(+) for maximal activity.</text>
</comment>
<accession>A0A2M9Y5U4</accession>
<feature type="transmembrane region" description="Helical" evidence="9">
    <location>
        <begin position="486"/>
        <end position="504"/>
    </location>
</feature>
<dbReference type="NCBIfam" id="NF001960">
    <property type="entry name" value="PRK00733.3-5"/>
    <property type="match status" value="1"/>
</dbReference>
<comment type="function">
    <text evidence="9">Sodium pump that utilizes the energy of pyrophosphate hydrolysis as the driving force for Na(+) movement across the membrane.</text>
</comment>
<comment type="subcellular location">
    <subcellularLocation>
        <location evidence="9">Cell membrane</location>
        <topology evidence="9">Multi-pass membrane protein</topology>
    </subcellularLocation>
    <subcellularLocation>
        <location evidence="1">Endomembrane system</location>
        <topology evidence="1">Multi-pass membrane protein</topology>
    </subcellularLocation>
</comment>
<protein>
    <recommendedName>
        <fullName evidence="9">Putative K(+)-stimulated pyrophosphate-energized sodium pump</fullName>
        <ecNumber evidence="9">7.2.3.1</ecNumber>
    </recommendedName>
    <alternativeName>
        <fullName evidence="9">Membrane-bound sodium-translocating pyrophosphatase</fullName>
    </alternativeName>
    <alternativeName>
        <fullName evidence="9">Pyrophosphate-energized inorganic pyrophosphatase</fullName>
        <shortName evidence="9">Na(+)-PPase</shortName>
    </alternativeName>
</protein>
<dbReference type="GO" id="GO:0006814">
    <property type="term" value="P:sodium ion transport"/>
    <property type="evidence" value="ECO:0007669"/>
    <property type="project" value="UniProtKB-UniRule"/>
</dbReference>
<evidence type="ECO:0000256" key="7">
    <source>
        <dbReference type="ARBA" id="ARBA00023065"/>
    </source>
</evidence>
<dbReference type="GO" id="GO:0004427">
    <property type="term" value="F:inorganic diphosphate phosphatase activity"/>
    <property type="evidence" value="ECO:0007669"/>
    <property type="project" value="UniProtKB-UniRule"/>
</dbReference>
<evidence type="ECO:0000256" key="1">
    <source>
        <dbReference type="ARBA" id="ARBA00004127"/>
    </source>
</evidence>
<evidence type="ECO:0000256" key="2">
    <source>
        <dbReference type="ARBA" id="ARBA00022448"/>
    </source>
</evidence>
<dbReference type="Pfam" id="PF03030">
    <property type="entry name" value="H_PPase"/>
    <property type="match status" value="1"/>
</dbReference>
<keyword evidence="3 9" id="KW-0812">Transmembrane</keyword>
<feature type="transmembrane region" description="Helical" evidence="9">
    <location>
        <begin position="275"/>
        <end position="298"/>
    </location>
</feature>
<dbReference type="PIRSF" id="PIRSF001265">
    <property type="entry name" value="H+-PPase"/>
    <property type="match status" value="1"/>
</dbReference>
<keyword evidence="6 9" id="KW-1133">Transmembrane helix</keyword>
<keyword evidence="2 9" id="KW-0813">Transport</keyword>
<feature type="transmembrane region" description="Helical" evidence="9">
    <location>
        <begin position="687"/>
        <end position="714"/>
    </location>
</feature>
<dbReference type="GO" id="GO:0009678">
    <property type="term" value="F:diphosphate hydrolysis-driven proton transmembrane transporter activity"/>
    <property type="evidence" value="ECO:0007669"/>
    <property type="project" value="UniProtKB-UniRule"/>
</dbReference>
<evidence type="ECO:0000256" key="3">
    <source>
        <dbReference type="ARBA" id="ARBA00022692"/>
    </source>
</evidence>
<feature type="transmembrane region" description="Helical" evidence="9">
    <location>
        <begin position="597"/>
        <end position="615"/>
    </location>
</feature>
<feature type="transmembrane region" description="Helical" evidence="9">
    <location>
        <begin position="310"/>
        <end position="333"/>
    </location>
</feature>
<dbReference type="Proteomes" id="UP000297891">
    <property type="component" value="Unassembled WGS sequence"/>
</dbReference>
<dbReference type="EMBL" id="RQFP01000001">
    <property type="protein sequence ID" value="TGK96121.1"/>
    <property type="molecule type" value="Genomic_DNA"/>
</dbReference>
<keyword evidence="9" id="KW-0915">Sodium</keyword>
<feature type="transmembrane region" description="Helical" evidence="9">
    <location>
        <begin position="92"/>
        <end position="115"/>
    </location>
</feature>
<keyword evidence="5 9" id="KW-1278">Translocase</keyword>
<keyword evidence="9" id="KW-1003">Cell membrane</keyword>
<dbReference type="EC" id="7.2.3.1" evidence="9"/>
<dbReference type="InterPro" id="IPR004131">
    <property type="entry name" value="PPase-energised_H-pump"/>
</dbReference>
<dbReference type="PANTHER" id="PTHR31998">
    <property type="entry name" value="K(+)-INSENSITIVE PYROPHOSPHATE-ENERGIZED PROTON PUMP"/>
    <property type="match status" value="1"/>
</dbReference>
<comment type="cofactor">
    <cofactor evidence="9">
        <name>Mg(2+)</name>
        <dbReference type="ChEBI" id="CHEBI:18420"/>
    </cofactor>
</comment>
<keyword evidence="10" id="KW-0378">Hydrolase</keyword>
<organism evidence="10 11">
    <name type="scientific">Leptospira brenneri</name>
    <dbReference type="NCBI Taxonomy" id="2023182"/>
    <lineage>
        <taxon>Bacteria</taxon>
        <taxon>Pseudomonadati</taxon>
        <taxon>Spirochaetota</taxon>
        <taxon>Spirochaetia</taxon>
        <taxon>Leptospirales</taxon>
        <taxon>Leptospiraceae</taxon>
        <taxon>Leptospira</taxon>
    </lineage>
</organism>
<dbReference type="HAMAP" id="MF_01129">
    <property type="entry name" value="PPase_energized_pump"/>
    <property type="match status" value="1"/>
</dbReference>
<comment type="similarity">
    <text evidence="9">Belongs to the H(+)-translocating pyrophosphatase (TC 3.A.10) family. K(+)-stimulated subfamily.</text>
</comment>
<keyword evidence="7 9" id="KW-0406">Ion transport</keyword>
<evidence type="ECO:0000313" key="10">
    <source>
        <dbReference type="EMBL" id="TGK96121.1"/>
    </source>
</evidence>
<comment type="caution">
    <text evidence="10">The sequence shown here is derived from an EMBL/GenBank/DDBJ whole genome shotgun (WGS) entry which is preliminary data.</text>
</comment>
<dbReference type="NCBIfam" id="NF001956">
    <property type="entry name" value="PRK00733.3-1"/>
    <property type="match status" value="1"/>
</dbReference>
<dbReference type="AlphaFoldDB" id="A0A2M9Y5U4"/>
<feature type="transmembrane region" description="Helical" evidence="9">
    <location>
        <begin position="6"/>
        <end position="23"/>
    </location>
</feature>
<feature type="transmembrane region" description="Helical" evidence="9">
    <location>
        <begin position="422"/>
        <end position="442"/>
    </location>
</feature>
<evidence type="ECO:0000256" key="4">
    <source>
        <dbReference type="ARBA" id="ARBA00022842"/>
    </source>
</evidence>
<dbReference type="GO" id="GO:0012505">
    <property type="term" value="C:endomembrane system"/>
    <property type="evidence" value="ECO:0007669"/>
    <property type="project" value="UniProtKB-SubCell"/>
</dbReference>
<dbReference type="GO" id="GO:0005886">
    <property type="term" value="C:plasma membrane"/>
    <property type="evidence" value="ECO:0007669"/>
    <property type="project" value="UniProtKB-SubCell"/>
</dbReference>
<proteinExistence type="inferred from homology"/>
<reference evidence="10" key="1">
    <citation type="journal article" date="2019" name="PLoS Negl. Trop. Dis.">
        <title>Revisiting the worldwide diversity of Leptospira species in the environment.</title>
        <authorList>
            <person name="Vincent A.T."/>
            <person name="Schiettekatte O."/>
            <person name="Bourhy P."/>
            <person name="Veyrier F.J."/>
            <person name="Picardeau M."/>
        </authorList>
    </citation>
    <scope>NUCLEOTIDE SEQUENCE [LARGE SCALE GENOMIC DNA]</scope>
    <source>
        <strain evidence="10">201800277</strain>
    </source>
</reference>
<feature type="transmembrane region" description="Helical" evidence="9">
    <location>
        <begin position="620"/>
        <end position="639"/>
    </location>
</feature>
<comment type="catalytic activity">
    <reaction evidence="9">
        <text>Na(+)(in) + diphosphate + H2O = Na(+)(out) + 2 phosphate + H(+)</text>
        <dbReference type="Rhea" id="RHEA:57884"/>
        <dbReference type="ChEBI" id="CHEBI:15377"/>
        <dbReference type="ChEBI" id="CHEBI:15378"/>
        <dbReference type="ChEBI" id="CHEBI:29101"/>
        <dbReference type="ChEBI" id="CHEBI:33019"/>
        <dbReference type="ChEBI" id="CHEBI:43474"/>
        <dbReference type="EC" id="7.2.3.1"/>
    </reaction>
</comment>
<keyword evidence="8 9" id="KW-0472">Membrane</keyword>
<feature type="transmembrane region" description="Helical" evidence="9">
    <location>
        <begin position="391"/>
        <end position="415"/>
    </location>
</feature>
<feature type="transmembrane region" description="Helical" evidence="9">
    <location>
        <begin position="62"/>
        <end position="80"/>
    </location>
</feature>
<feature type="transmembrane region" description="Helical" evidence="9">
    <location>
        <begin position="136"/>
        <end position="162"/>
    </location>
</feature>
<comment type="caution">
    <text evidence="9">Lacks conserved residue(s) required for the propagation of feature annotation.</text>
</comment>
<evidence type="ECO:0000256" key="5">
    <source>
        <dbReference type="ARBA" id="ARBA00022967"/>
    </source>
</evidence>
<evidence type="ECO:0000256" key="8">
    <source>
        <dbReference type="ARBA" id="ARBA00023136"/>
    </source>
</evidence>